<keyword evidence="3" id="KW-1185">Reference proteome</keyword>
<dbReference type="GO" id="GO:0003700">
    <property type="term" value="F:DNA-binding transcription factor activity"/>
    <property type="evidence" value="ECO:0007669"/>
    <property type="project" value="InterPro"/>
</dbReference>
<dbReference type="AlphaFoldDB" id="A0A6N7PYF3"/>
<comment type="caution">
    <text evidence="2">The sequence shown here is derived from an EMBL/GenBank/DDBJ whole genome shotgun (WGS) entry which is preliminary data.</text>
</comment>
<proteinExistence type="predicted"/>
<evidence type="ECO:0000259" key="1">
    <source>
        <dbReference type="PROSITE" id="PS50995"/>
    </source>
</evidence>
<feature type="domain" description="HTH marR-type" evidence="1">
    <location>
        <begin position="34"/>
        <end position="171"/>
    </location>
</feature>
<dbReference type="GO" id="GO:0006950">
    <property type="term" value="P:response to stress"/>
    <property type="evidence" value="ECO:0007669"/>
    <property type="project" value="TreeGrafter"/>
</dbReference>
<dbReference type="Pfam" id="PF12802">
    <property type="entry name" value="MarR_2"/>
    <property type="match status" value="1"/>
</dbReference>
<gene>
    <name evidence="2" type="ORF">GF068_32435</name>
</gene>
<accession>A0A6N7PYF3</accession>
<dbReference type="SMART" id="SM00347">
    <property type="entry name" value="HTH_MARR"/>
    <property type="match status" value="1"/>
</dbReference>
<evidence type="ECO:0000313" key="2">
    <source>
        <dbReference type="EMBL" id="MRG96597.1"/>
    </source>
</evidence>
<dbReference type="InterPro" id="IPR036388">
    <property type="entry name" value="WH-like_DNA-bd_sf"/>
</dbReference>
<dbReference type="EMBL" id="WJIE01000012">
    <property type="protein sequence ID" value="MRG96597.1"/>
    <property type="molecule type" value="Genomic_DNA"/>
</dbReference>
<dbReference type="Proteomes" id="UP000440224">
    <property type="component" value="Unassembled WGS sequence"/>
</dbReference>
<dbReference type="PROSITE" id="PS50995">
    <property type="entry name" value="HTH_MARR_2"/>
    <property type="match status" value="1"/>
</dbReference>
<dbReference type="Gene3D" id="1.10.10.10">
    <property type="entry name" value="Winged helix-like DNA-binding domain superfamily/Winged helix DNA-binding domain"/>
    <property type="match status" value="1"/>
</dbReference>
<dbReference type="OrthoDB" id="3830756at2"/>
<reference evidence="2 3" key="1">
    <citation type="submission" date="2019-10" db="EMBL/GenBank/DDBJ databases">
        <title>A soil myxobacterium in the family Polyangiaceae.</title>
        <authorList>
            <person name="Li Y."/>
            <person name="Wang J."/>
        </authorList>
    </citation>
    <scope>NUCLEOTIDE SEQUENCE [LARGE SCALE GENOMIC DNA]</scope>
    <source>
        <strain evidence="2 3">DSM 14734</strain>
    </source>
</reference>
<dbReference type="PANTHER" id="PTHR33164">
    <property type="entry name" value="TRANSCRIPTIONAL REGULATOR, MARR FAMILY"/>
    <property type="match status" value="1"/>
</dbReference>
<name>A0A6N7PYF3_9BACT</name>
<sequence length="179" mass="19463">MRSIVAGEAARRGGGSWLRAQSSRGRHPSRMDDAELLRRQVQGFVRGFGLLSESQTPCGKPIPVSQAHALMVLLARHERDDPPMQVEIARDLGLDKSSAARLCARLCDSGHVVRTPCPKDGRAWRLGLTTSGLRLARSIEAASKARFERLLSALPAEKRSSVIASMAALNEAVRNTKSE</sequence>
<protein>
    <submittedName>
        <fullName evidence="2">MarR family transcriptional regulator</fullName>
    </submittedName>
</protein>
<dbReference type="InterPro" id="IPR039422">
    <property type="entry name" value="MarR/SlyA-like"/>
</dbReference>
<evidence type="ECO:0000313" key="3">
    <source>
        <dbReference type="Proteomes" id="UP000440224"/>
    </source>
</evidence>
<organism evidence="2 3">
    <name type="scientific">Polyangium spumosum</name>
    <dbReference type="NCBI Taxonomy" id="889282"/>
    <lineage>
        <taxon>Bacteria</taxon>
        <taxon>Pseudomonadati</taxon>
        <taxon>Myxococcota</taxon>
        <taxon>Polyangia</taxon>
        <taxon>Polyangiales</taxon>
        <taxon>Polyangiaceae</taxon>
        <taxon>Polyangium</taxon>
    </lineage>
</organism>
<dbReference type="InterPro" id="IPR000835">
    <property type="entry name" value="HTH_MarR-typ"/>
</dbReference>
<dbReference type="SUPFAM" id="SSF46785">
    <property type="entry name" value="Winged helix' DNA-binding domain"/>
    <property type="match status" value="1"/>
</dbReference>
<dbReference type="InterPro" id="IPR036390">
    <property type="entry name" value="WH_DNA-bd_sf"/>
</dbReference>
<dbReference type="PANTHER" id="PTHR33164:SF43">
    <property type="entry name" value="HTH-TYPE TRANSCRIPTIONAL REPRESSOR YETL"/>
    <property type="match status" value="1"/>
</dbReference>